<dbReference type="Proteomes" id="UP000594430">
    <property type="component" value="Chromosome"/>
</dbReference>
<reference evidence="2 3" key="1">
    <citation type="submission" date="2020-11" db="EMBL/GenBank/DDBJ databases">
        <title>Pseudomonas fulva producing VIM-24.</title>
        <authorList>
            <person name="Liu S."/>
        </authorList>
    </citation>
    <scope>NUCLEOTIDE SEQUENCE [LARGE SCALE GENOMIC DNA]</scope>
    <source>
        <strain evidence="2 3">ZDHY414</strain>
    </source>
</reference>
<gene>
    <name evidence="2" type="ORF">IZU98_09130</name>
</gene>
<evidence type="ECO:0000313" key="2">
    <source>
        <dbReference type="EMBL" id="QPH50831.1"/>
    </source>
</evidence>
<dbReference type="EMBL" id="CP064946">
    <property type="protein sequence ID" value="QPH50831.1"/>
    <property type="molecule type" value="Genomic_DNA"/>
</dbReference>
<name>A0A7S9LKW0_9PSED</name>
<evidence type="ECO:0000256" key="1">
    <source>
        <dbReference type="SAM" id="SignalP"/>
    </source>
</evidence>
<evidence type="ECO:0008006" key="4">
    <source>
        <dbReference type="Google" id="ProtNLM"/>
    </source>
</evidence>
<dbReference type="AlphaFoldDB" id="A0A7S9LKW0"/>
<keyword evidence="1" id="KW-0732">Signal</keyword>
<feature type="signal peptide" evidence="1">
    <location>
        <begin position="1"/>
        <end position="19"/>
    </location>
</feature>
<feature type="chain" id="PRO_5031212568" description="Lipoprotein" evidence="1">
    <location>
        <begin position="20"/>
        <end position="159"/>
    </location>
</feature>
<evidence type="ECO:0000313" key="3">
    <source>
        <dbReference type="Proteomes" id="UP000594430"/>
    </source>
</evidence>
<accession>A0A7S9LKW0</accession>
<dbReference type="PROSITE" id="PS51257">
    <property type="entry name" value="PROKAR_LIPOPROTEIN"/>
    <property type="match status" value="1"/>
</dbReference>
<protein>
    <recommendedName>
        <fullName evidence="4">Lipoprotein</fullName>
    </recommendedName>
</protein>
<proteinExistence type="predicted"/>
<sequence>MPRLPKLLLMFALTAAVTACDQKPSREEQIVAQLPLQEAYDHNIQRMAVLLAGKHPDVSQTRIEQVLRRHLTVDDQRQDLFRLYSEQNFTDAEFASIVGALQDPAKARALEKTPEGKRLSEKLTALMQQTAADAKVQAVAEQRMQDVEAELKALEKNAP</sequence>
<dbReference type="RefSeq" id="WP_128610596.1">
    <property type="nucleotide sequence ID" value="NZ_CANLYG010000005.1"/>
</dbReference>
<organism evidence="2 3">
    <name type="scientific">Pseudomonas fulva</name>
    <dbReference type="NCBI Taxonomy" id="47880"/>
    <lineage>
        <taxon>Bacteria</taxon>
        <taxon>Pseudomonadati</taxon>
        <taxon>Pseudomonadota</taxon>
        <taxon>Gammaproteobacteria</taxon>
        <taxon>Pseudomonadales</taxon>
        <taxon>Pseudomonadaceae</taxon>
        <taxon>Pseudomonas</taxon>
    </lineage>
</organism>